<protein>
    <submittedName>
        <fullName evidence="8">Type II secretion system F domain protein</fullName>
    </submittedName>
</protein>
<evidence type="ECO:0000256" key="4">
    <source>
        <dbReference type="ARBA" id="ARBA00022989"/>
    </source>
</evidence>
<keyword evidence="3" id="KW-0812">Transmembrane</keyword>
<evidence type="ECO:0000256" key="2">
    <source>
        <dbReference type="ARBA" id="ARBA00022475"/>
    </source>
</evidence>
<dbReference type="EMBL" id="AUZX01014309">
    <property type="protein sequence ID" value="EQD32640.1"/>
    <property type="molecule type" value="Genomic_DNA"/>
</dbReference>
<dbReference type="InterPro" id="IPR018076">
    <property type="entry name" value="T2SS_GspF_dom"/>
</dbReference>
<comment type="caution">
    <text evidence="8">The sequence shown here is derived from an EMBL/GenBank/DDBJ whole genome shotgun (WGS) entry which is preliminary data.</text>
</comment>
<proteinExistence type="predicted"/>
<reference evidence="8" key="1">
    <citation type="submission" date="2013-08" db="EMBL/GenBank/DDBJ databases">
        <authorList>
            <person name="Mendez C."/>
            <person name="Richter M."/>
            <person name="Ferrer M."/>
            <person name="Sanchez J."/>
        </authorList>
    </citation>
    <scope>NUCLEOTIDE SEQUENCE</scope>
</reference>
<dbReference type="Gene3D" id="1.20.81.30">
    <property type="entry name" value="Type II secretion system (T2SS), domain F"/>
    <property type="match status" value="1"/>
</dbReference>
<gene>
    <name evidence="8" type="ORF">B1A_19396</name>
</gene>
<feature type="region of interest" description="Disordered" evidence="6">
    <location>
        <begin position="118"/>
        <end position="141"/>
    </location>
</feature>
<evidence type="ECO:0000313" key="8">
    <source>
        <dbReference type="EMBL" id="EQD32640.1"/>
    </source>
</evidence>
<keyword evidence="5" id="KW-0472">Membrane</keyword>
<name>T0ZS33_9ZZZZ</name>
<sequence length="153" mass="17008">SIWLNRRNTTRRKSILKQLPMFLDYIILGVEAGMNFTGALGQTVDKGPAGPLRQEFFLVLRDVRAGLSRSDALRRMEERLMIPEISSFVSAIIQAEQVGASMGKILRLQADRPPQRTLPARREAGHGSAGQTDFSAGGVHFSDHLHHPRVSHL</sequence>
<keyword evidence="4" id="KW-1133">Transmembrane helix</keyword>
<evidence type="ECO:0000256" key="5">
    <source>
        <dbReference type="ARBA" id="ARBA00023136"/>
    </source>
</evidence>
<evidence type="ECO:0000256" key="1">
    <source>
        <dbReference type="ARBA" id="ARBA00004651"/>
    </source>
</evidence>
<feature type="domain" description="Type II secretion system protein GspF" evidence="7">
    <location>
        <begin position="22"/>
        <end position="111"/>
    </location>
</feature>
<dbReference type="PANTHER" id="PTHR35007">
    <property type="entry name" value="INTEGRAL MEMBRANE PROTEIN-RELATED"/>
    <property type="match status" value="1"/>
</dbReference>
<comment type="subcellular location">
    <subcellularLocation>
        <location evidence="1">Cell membrane</location>
        <topology evidence="1">Multi-pass membrane protein</topology>
    </subcellularLocation>
</comment>
<accession>T0ZS33</accession>
<dbReference type="Pfam" id="PF00482">
    <property type="entry name" value="T2SSF"/>
    <property type="match status" value="1"/>
</dbReference>
<organism evidence="8">
    <name type="scientific">mine drainage metagenome</name>
    <dbReference type="NCBI Taxonomy" id="410659"/>
    <lineage>
        <taxon>unclassified sequences</taxon>
        <taxon>metagenomes</taxon>
        <taxon>ecological metagenomes</taxon>
    </lineage>
</organism>
<feature type="non-terminal residue" evidence="8">
    <location>
        <position position="1"/>
    </location>
</feature>
<keyword evidence="2" id="KW-1003">Cell membrane</keyword>
<reference evidence="8" key="2">
    <citation type="journal article" date="2014" name="ISME J.">
        <title>Microbial stratification in low pH oxic and suboxic macroscopic growths along an acid mine drainage.</title>
        <authorList>
            <person name="Mendez-Garcia C."/>
            <person name="Mesa V."/>
            <person name="Sprenger R.R."/>
            <person name="Richter M."/>
            <person name="Diez M.S."/>
            <person name="Solano J."/>
            <person name="Bargiela R."/>
            <person name="Golyshina O.V."/>
            <person name="Manteca A."/>
            <person name="Ramos J.L."/>
            <person name="Gallego J.R."/>
            <person name="Llorente I."/>
            <person name="Martins Dos Santos V.A."/>
            <person name="Jensen O.N."/>
            <person name="Pelaez A.I."/>
            <person name="Sanchez J."/>
            <person name="Ferrer M."/>
        </authorList>
    </citation>
    <scope>NUCLEOTIDE SEQUENCE</scope>
</reference>
<dbReference type="PANTHER" id="PTHR35007:SF2">
    <property type="entry name" value="PILUS ASSEMBLE PROTEIN"/>
    <property type="match status" value="1"/>
</dbReference>
<evidence type="ECO:0000256" key="3">
    <source>
        <dbReference type="ARBA" id="ARBA00022692"/>
    </source>
</evidence>
<evidence type="ECO:0000259" key="7">
    <source>
        <dbReference type="Pfam" id="PF00482"/>
    </source>
</evidence>
<evidence type="ECO:0000256" key="6">
    <source>
        <dbReference type="SAM" id="MobiDB-lite"/>
    </source>
</evidence>
<dbReference type="AlphaFoldDB" id="T0ZS33"/>
<dbReference type="GO" id="GO:0005886">
    <property type="term" value="C:plasma membrane"/>
    <property type="evidence" value="ECO:0007669"/>
    <property type="project" value="UniProtKB-SubCell"/>
</dbReference>
<dbReference type="InterPro" id="IPR042094">
    <property type="entry name" value="T2SS_GspF_sf"/>
</dbReference>